<dbReference type="OrthoDB" id="7870at2157"/>
<dbReference type="FunFam" id="3.30.1370.10:FF:000076">
    <property type="entry name" value="KH domain protein"/>
    <property type="match status" value="1"/>
</dbReference>
<evidence type="ECO:0000256" key="1">
    <source>
        <dbReference type="ARBA" id="ARBA00022884"/>
    </source>
</evidence>
<gene>
    <name evidence="4" type="ordered locus">Mfer_0293</name>
</gene>
<organism evidence="4 5">
    <name type="scientific">Methanothermus fervidus (strain ATCC 43054 / DSM 2088 / JCM 10308 / V24 S)</name>
    <dbReference type="NCBI Taxonomy" id="523846"/>
    <lineage>
        <taxon>Archaea</taxon>
        <taxon>Methanobacteriati</taxon>
        <taxon>Methanobacteriota</taxon>
        <taxon>Methanomada group</taxon>
        <taxon>Methanobacteria</taxon>
        <taxon>Methanobacteriales</taxon>
        <taxon>Methanothermaceae</taxon>
        <taxon>Methanothermus</taxon>
    </lineage>
</organism>
<dbReference type="EMBL" id="CP002278">
    <property type="protein sequence ID" value="ADP77096.1"/>
    <property type="molecule type" value="Genomic_DNA"/>
</dbReference>
<dbReference type="NCBIfam" id="NF010328">
    <property type="entry name" value="PRK13763.1-3"/>
    <property type="match status" value="1"/>
</dbReference>
<dbReference type="SUPFAM" id="SSF54791">
    <property type="entry name" value="Eukaryotic type KH-domain (KH-domain type I)"/>
    <property type="match status" value="2"/>
</dbReference>
<evidence type="ECO:0000313" key="4">
    <source>
        <dbReference type="EMBL" id="ADP77096.1"/>
    </source>
</evidence>
<dbReference type="Pfam" id="PF22891">
    <property type="entry name" value="KH_PNO1_2nd"/>
    <property type="match status" value="1"/>
</dbReference>
<keyword evidence="5" id="KW-1185">Reference proteome</keyword>
<dbReference type="Pfam" id="PF00013">
    <property type="entry name" value="KH_1"/>
    <property type="match status" value="1"/>
</dbReference>
<reference evidence="4 5" key="1">
    <citation type="journal article" date="2010" name="Stand. Genomic Sci.">
        <title>Complete genome sequence of Methanothermus fervidus type strain (V24S).</title>
        <authorList>
            <person name="Anderson I."/>
            <person name="Djao O.D."/>
            <person name="Misra M."/>
            <person name="Chertkov O."/>
            <person name="Nolan M."/>
            <person name="Lucas S."/>
            <person name="Lapidus A."/>
            <person name="Del Rio T.G."/>
            <person name="Tice H."/>
            <person name="Cheng J.F."/>
            <person name="Tapia R."/>
            <person name="Han C."/>
            <person name="Goodwin L."/>
            <person name="Pitluck S."/>
            <person name="Liolios K."/>
            <person name="Ivanova N."/>
            <person name="Mavromatis K."/>
            <person name="Mikhailova N."/>
            <person name="Pati A."/>
            <person name="Brambilla E."/>
            <person name="Chen A."/>
            <person name="Palaniappan K."/>
            <person name="Land M."/>
            <person name="Hauser L."/>
            <person name="Chang Y.J."/>
            <person name="Jeffries C.D."/>
            <person name="Sikorski J."/>
            <person name="Spring S."/>
            <person name="Rohde M."/>
            <person name="Eichinger K."/>
            <person name="Huber H."/>
            <person name="Wirth R."/>
            <person name="Goker M."/>
            <person name="Detter J.C."/>
            <person name="Woyke T."/>
            <person name="Bristow J."/>
            <person name="Eisen J.A."/>
            <person name="Markowitz V."/>
            <person name="Hugenholtz P."/>
            <person name="Klenk H.P."/>
            <person name="Kyrpides N.C."/>
        </authorList>
    </citation>
    <scope>NUCLEOTIDE SEQUENCE [LARGE SCALE GENOMIC DNA]</scope>
    <source>
        <strain evidence="5">ATCC 43054 / DSM 2088 / JCM 10308 / V24 S</strain>
    </source>
</reference>
<dbReference type="InterPro" id="IPR019964">
    <property type="entry name" value="KH_domain_protein_archaea"/>
</dbReference>
<dbReference type="NCBIfam" id="TIGR03665">
    <property type="entry name" value="arCOG04150"/>
    <property type="match status" value="1"/>
</dbReference>
<dbReference type="InterPro" id="IPR055211">
    <property type="entry name" value="KH_PNO1_2nd"/>
</dbReference>
<dbReference type="CDD" id="cd22390">
    <property type="entry name" value="KH-I_Dim2p_like_rpt2"/>
    <property type="match status" value="1"/>
</dbReference>
<dbReference type="AlphaFoldDB" id="E3GXR4"/>
<sequence length="188" mass="21292">MVTEEYIRIPRERIGVLIGKNGSTKKHIENSTQTKLEIDSESGMVTIIPKSESIDPMYVLKARDIVRAIGRGFSPEVALRLLNEDVMLDVIDISDYVGRSKKAIRRQKGRIIGKDGKTRQIIENMTGANISVYGKTVALIGDLEEIRIAREAVEMLLEGAKHGTVYRFLEKKQQEMKVKRFKETFGIK</sequence>
<name>E3GXR4_METFV</name>
<dbReference type="GO" id="GO:0003723">
    <property type="term" value="F:RNA binding"/>
    <property type="evidence" value="ECO:0007669"/>
    <property type="project" value="UniProtKB-UniRule"/>
</dbReference>
<dbReference type="NCBIfam" id="NF010327">
    <property type="entry name" value="PRK13763.1-2"/>
    <property type="match status" value="1"/>
</dbReference>
<keyword evidence="1 2" id="KW-0694">RNA-binding</keyword>
<proteinExistence type="predicted"/>
<dbReference type="HOGENOM" id="CLU_064992_3_0_2"/>
<dbReference type="InterPro" id="IPR004087">
    <property type="entry name" value="KH_dom"/>
</dbReference>
<dbReference type="PROSITE" id="PS50084">
    <property type="entry name" value="KH_TYPE_1"/>
    <property type="match status" value="2"/>
</dbReference>
<evidence type="ECO:0000259" key="3">
    <source>
        <dbReference type="SMART" id="SM00322"/>
    </source>
</evidence>
<evidence type="ECO:0000313" key="5">
    <source>
        <dbReference type="Proteomes" id="UP000002315"/>
    </source>
</evidence>
<protein>
    <submittedName>
        <fullName evidence="4">KH domain protein</fullName>
    </submittedName>
</protein>
<evidence type="ECO:0000256" key="2">
    <source>
        <dbReference type="PROSITE-ProRule" id="PRU00117"/>
    </source>
</evidence>
<feature type="domain" description="K Homology" evidence="3">
    <location>
        <begin position="1"/>
        <end position="71"/>
    </location>
</feature>
<dbReference type="Gene3D" id="3.30.1370.10">
    <property type="entry name" value="K Homology domain, type 1"/>
    <property type="match status" value="2"/>
</dbReference>
<dbReference type="KEGG" id="mfv:Mfer_0293"/>
<dbReference type="SMART" id="SM00322">
    <property type="entry name" value="KH"/>
    <property type="match status" value="2"/>
</dbReference>
<dbReference type="CDD" id="cd22389">
    <property type="entry name" value="KH-I_Dim2p_like_rpt1"/>
    <property type="match status" value="1"/>
</dbReference>
<accession>E3GXR4</accession>
<dbReference type="Proteomes" id="UP000002315">
    <property type="component" value="Chromosome"/>
</dbReference>
<dbReference type="PANTHER" id="PTHR12826">
    <property type="entry name" value="RIBONUCLEASE Y"/>
    <property type="match status" value="1"/>
</dbReference>
<dbReference type="STRING" id="523846.Mfer_0293"/>
<feature type="domain" description="K Homology" evidence="3">
    <location>
        <begin position="85"/>
        <end position="158"/>
    </location>
</feature>
<dbReference type="InterPro" id="IPR036612">
    <property type="entry name" value="KH_dom_type_1_sf"/>
</dbReference>
<dbReference type="InterPro" id="IPR004088">
    <property type="entry name" value="KH_dom_type_1"/>
</dbReference>
<dbReference type="PANTHER" id="PTHR12826:SF13">
    <property type="entry name" value="RNA-BINDING PROTEIN PNO1"/>
    <property type="match status" value="1"/>
</dbReference>